<evidence type="ECO:0000259" key="4">
    <source>
        <dbReference type="PROSITE" id="PS51258"/>
    </source>
</evidence>
<dbReference type="PANTHER" id="PTHR45999">
    <property type="entry name" value="UNC-13-4A, ISOFORM B"/>
    <property type="match status" value="1"/>
</dbReference>
<dbReference type="InterPro" id="IPR014770">
    <property type="entry name" value="Munc13_1"/>
</dbReference>
<sequence>RKWVAYSRLYQSLEVDSSVLLQQLTSIEYHWHQVTLPQQQKGELSDSLHGFLQYGLCLVAKYRDIFPPTPSATPKLHTLLRILAQICKTKAFQELNPANFDLQDEICESNSHVTFTALLQMGSALSRLIVEVQRDIKSNKDVWNRVFFRGSLKLSNFHEDFREAMPYWLNQAFSTTKDRVERAVQVDQPLQTGSELIKHSSSAVDLVSCIQPICQLWEQLSWPDPEESFMLMVKITEDVCKIVGSYCQLLKDRVRVLSENSDHSILCVVVNDLEHLRTHLSKLPSQLNWEGLRSRLVNVIADSQFNNTLSSQLQQAQSSLSREIRSALDTLGKQLDSTSSTPTDNCSASPPPVLGSQAAAPLMRYLEQELQYMNENLVPENFNRCPGVSADPHVVVELFPNTLFSSGVSSLLTPLWNNSVKILYQTANQYSQQEGQMVFCQRLLYTLQVRPPGSSFWASFLLQI</sequence>
<dbReference type="PANTHER" id="PTHR45999:SF3">
    <property type="entry name" value="PROTEIN UNC-13 HOMOLOG D"/>
    <property type="match status" value="1"/>
</dbReference>
<comment type="subcellular location">
    <subcellularLocation>
        <location evidence="1">Recycling endosome</location>
    </subcellularLocation>
</comment>
<feature type="region of interest" description="Disordered" evidence="3">
    <location>
        <begin position="334"/>
        <end position="354"/>
    </location>
</feature>
<name>A0A3B3HH19_ORYLA</name>
<keyword evidence="6" id="KW-1185">Reference proteome</keyword>
<protein>
    <submittedName>
        <fullName evidence="5">Unc-13 homolog D</fullName>
    </submittedName>
</protein>
<reference evidence="5 6" key="1">
    <citation type="journal article" date="2007" name="Nature">
        <title>The medaka draft genome and insights into vertebrate genome evolution.</title>
        <authorList>
            <person name="Kasahara M."/>
            <person name="Naruse K."/>
            <person name="Sasaki S."/>
            <person name="Nakatani Y."/>
            <person name="Qu W."/>
            <person name="Ahsan B."/>
            <person name="Yamada T."/>
            <person name="Nagayasu Y."/>
            <person name="Doi K."/>
            <person name="Kasai Y."/>
            <person name="Jindo T."/>
            <person name="Kobayashi D."/>
            <person name="Shimada A."/>
            <person name="Toyoda A."/>
            <person name="Kuroki Y."/>
            <person name="Fujiyama A."/>
            <person name="Sasaki T."/>
            <person name="Shimizu A."/>
            <person name="Asakawa S."/>
            <person name="Shimizu N."/>
            <person name="Hashimoto S."/>
            <person name="Yang J."/>
            <person name="Lee Y."/>
            <person name="Matsushima K."/>
            <person name="Sugano S."/>
            <person name="Sakaizumi M."/>
            <person name="Narita T."/>
            <person name="Ohishi K."/>
            <person name="Haga S."/>
            <person name="Ohta F."/>
            <person name="Nomoto H."/>
            <person name="Nogata K."/>
            <person name="Morishita T."/>
            <person name="Endo T."/>
            <person name="Shin-I T."/>
            <person name="Takeda H."/>
            <person name="Morishita S."/>
            <person name="Kohara Y."/>
        </authorList>
    </citation>
    <scope>NUCLEOTIDE SEQUENCE [LARGE SCALE GENOMIC DNA]</scope>
    <source>
        <strain evidence="5 6">Hd-rR</strain>
    </source>
</reference>
<dbReference type="InterPro" id="IPR052095">
    <property type="entry name" value="UNC-13_domain"/>
</dbReference>
<evidence type="ECO:0000256" key="1">
    <source>
        <dbReference type="ARBA" id="ARBA00004172"/>
    </source>
</evidence>
<feature type="domain" description="MHD1" evidence="4">
    <location>
        <begin position="130"/>
        <end position="250"/>
    </location>
</feature>
<dbReference type="GO" id="GO:0006887">
    <property type="term" value="P:exocytosis"/>
    <property type="evidence" value="ECO:0007669"/>
    <property type="project" value="UniProtKB-KW"/>
</dbReference>
<dbReference type="Bgee" id="ENSORLG00000025206">
    <property type="expression patterns" value="Expressed in pharyngeal gill and 10 other cell types or tissues"/>
</dbReference>
<keyword evidence="2" id="KW-0268">Exocytosis</keyword>
<dbReference type="Pfam" id="PF06292">
    <property type="entry name" value="MUN"/>
    <property type="match status" value="1"/>
</dbReference>
<reference evidence="5" key="3">
    <citation type="submission" date="2025-09" db="UniProtKB">
        <authorList>
            <consortium name="Ensembl"/>
        </authorList>
    </citation>
    <scope>IDENTIFICATION</scope>
    <source>
        <strain evidence="5">Hd-rR</strain>
    </source>
</reference>
<dbReference type="InterPro" id="IPR010439">
    <property type="entry name" value="MUN_dom"/>
</dbReference>
<evidence type="ECO:0000313" key="5">
    <source>
        <dbReference type="Ensembl" id="ENSORLP00000031028.1"/>
    </source>
</evidence>
<evidence type="ECO:0000256" key="3">
    <source>
        <dbReference type="SAM" id="MobiDB-lite"/>
    </source>
</evidence>
<accession>A0A3B3HH19</accession>
<dbReference type="AlphaFoldDB" id="A0A3B3HH19"/>
<dbReference type="PROSITE" id="PS51258">
    <property type="entry name" value="MHD1"/>
    <property type="match status" value="1"/>
</dbReference>
<dbReference type="Gene3D" id="1.10.357.50">
    <property type="match status" value="1"/>
</dbReference>
<dbReference type="Ensembl" id="ENSORLT00000039197.1">
    <property type="protein sequence ID" value="ENSORLP00000031028.1"/>
    <property type="gene ID" value="ENSORLG00000025206.1"/>
</dbReference>
<feature type="compositionally biased region" description="Polar residues" evidence="3">
    <location>
        <begin position="335"/>
        <end position="348"/>
    </location>
</feature>
<proteinExistence type="predicted"/>
<dbReference type="Proteomes" id="UP000001038">
    <property type="component" value="Chromosome 19"/>
</dbReference>
<evidence type="ECO:0000256" key="2">
    <source>
        <dbReference type="ARBA" id="ARBA00022483"/>
    </source>
</evidence>
<evidence type="ECO:0000313" key="6">
    <source>
        <dbReference type="Proteomes" id="UP000001038"/>
    </source>
</evidence>
<dbReference type="GO" id="GO:0055037">
    <property type="term" value="C:recycling endosome"/>
    <property type="evidence" value="ECO:0007669"/>
    <property type="project" value="UniProtKB-SubCell"/>
</dbReference>
<gene>
    <name evidence="5" type="primary">UNC13D</name>
    <name evidence="5" type="synonym">unc13d</name>
</gene>
<dbReference type="GeneTree" id="ENSGT00730000110939"/>
<organism evidence="5 6">
    <name type="scientific">Oryzias latipes</name>
    <name type="common">Japanese rice fish</name>
    <name type="synonym">Japanese killifish</name>
    <dbReference type="NCBI Taxonomy" id="8090"/>
    <lineage>
        <taxon>Eukaryota</taxon>
        <taxon>Metazoa</taxon>
        <taxon>Chordata</taxon>
        <taxon>Craniata</taxon>
        <taxon>Vertebrata</taxon>
        <taxon>Euteleostomi</taxon>
        <taxon>Actinopterygii</taxon>
        <taxon>Neopterygii</taxon>
        <taxon>Teleostei</taxon>
        <taxon>Neoteleostei</taxon>
        <taxon>Acanthomorphata</taxon>
        <taxon>Ovalentaria</taxon>
        <taxon>Atherinomorphae</taxon>
        <taxon>Beloniformes</taxon>
        <taxon>Adrianichthyidae</taxon>
        <taxon>Oryziinae</taxon>
        <taxon>Oryzias</taxon>
    </lineage>
</organism>
<reference evidence="5" key="2">
    <citation type="submission" date="2025-08" db="UniProtKB">
        <authorList>
            <consortium name="Ensembl"/>
        </authorList>
    </citation>
    <scope>IDENTIFICATION</scope>
    <source>
        <strain evidence="5">Hd-rR</strain>
    </source>
</reference>